<comment type="caution">
    <text evidence="1">The sequence shown here is derived from an EMBL/GenBank/DDBJ whole genome shotgun (WGS) entry which is preliminary data.</text>
</comment>
<dbReference type="Proteomes" id="UP000014605">
    <property type="component" value="Unassembled WGS sequence"/>
</dbReference>
<evidence type="ECO:0008006" key="3">
    <source>
        <dbReference type="Google" id="ProtNLM"/>
    </source>
</evidence>
<keyword evidence="2" id="KW-1185">Reference proteome</keyword>
<reference evidence="1 2" key="1">
    <citation type="submission" date="2013-04" db="EMBL/GenBank/DDBJ databases">
        <title>The Genome Sequence of Treponema vincentii F0403.</title>
        <authorList>
            <consortium name="The Broad Institute Genomics Platform"/>
            <person name="Earl A."/>
            <person name="Ward D."/>
            <person name="Feldgarden M."/>
            <person name="Gevers D."/>
            <person name="Leonetti C."/>
            <person name="Izard J."/>
            <person name="Walker B."/>
            <person name="Young S."/>
            <person name="Zeng Q."/>
            <person name="Gargeya S."/>
            <person name="Fitzgerald M."/>
            <person name="Haas B."/>
            <person name="Abouelleil A."/>
            <person name="Allen A.W."/>
            <person name="Alvarado L."/>
            <person name="Arachchi H.M."/>
            <person name="Berlin A.M."/>
            <person name="Chapman S.B."/>
            <person name="Gainer-Dewar J."/>
            <person name="Goldberg J."/>
            <person name="Griggs A."/>
            <person name="Gujja S."/>
            <person name="Hansen M."/>
            <person name="Howarth C."/>
            <person name="Imamovic A."/>
            <person name="Ireland A."/>
            <person name="Larimer J."/>
            <person name="McCowan C."/>
            <person name="Murphy C."/>
            <person name="Pearson M."/>
            <person name="Poon T.W."/>
            <person name="Priest M."/>
            <person name="Roberts A."/>
            <person name="Saif S."/>
            <person name="Shea T."/>
            <person name="Sisk P."/>
            <person name="Sykes S."/>
            <person name="Wortman J."/>
            <person name="Nusbaum C."/>
            <person name="Birren B."/>
        </authorList>
    </citation>
    <scope>NUCLEOTIDE SEQUENCE [LARGE SCALE GENOMIC DNA]</scope>
    <source>
        <strain evidence="1 2">F0403</strain>
    </source>
</reference>
<organism evidence="1 2">
    <name type="scientific">Treponema vincentii F0403</name>
    <dbReference type="NCBI Taxonomy" id="1125702"/>
    <lineage>
        <taxon>Bacteria</taxon>
        <taxon>Pseudomonadati</taxon>
        <taxon>Spirochaetota</taxon>
        <taxon>Spirochaetia</taxon>
        <taxon>Spirochaetales</taxon>
        <taxon>Treponemataceae</taxon>
        <taxon>Treponema</taxon>
    </lineage>
</organism>
<dbReference type="AlphaFoldDB" id="S3LAQ9"/>
<name>S3LAQ9_9SPIR</name>
<accession>S3LAQ9</accession>
<protein>
    <recommendedName>
        <fullName evidence="3">AbiTii domain-containing protein</fullName>
    </recommendedName>
</protein>
<dbReference type="EMBL" id="ATFC01000009">
    <property type="protein sequence ID" value="EPF46581.1"/>
    <property type="molecule type" value="Genomic_DNA"/>
</dbReference>
<gene>
    <name evidence="1" type="ORF">HMPREF1222_02105</name>
</gene>
<evidence type="ECO:0000313" key="1">
    <source>
        <dbReference type="EMBL" id="EPF46581.1"/>
    </source>
</evidence>
<dbReference type="RefSeq" id="WP_016519368.1">
    <property type="nucleotide sequence ID" value="NZ_KE332512.1"/>
</dbReference>
<proteinExistence type="predicted"/>
<dbReference type="GeneID" id="301462221"/>
<sequence>MAEHIFSDEAEFIYSLLLEHYDNEEIDDPAVLIESEEYKHTINIDAFEYGLNEFLENNLISKYEGYTDGSFGIWLLVKCENMLKSGQKTLNSLQEKETRDSSQKVNITINGNVSGNNAIGAFQNTTVNMANNQIDFEKAASLVKSISENLQNIGLTESEKKSVSDSIEDIRSAIIRQDSNIIQTALKHIRDLCFNVAGNLLASGIVHQISSLLP</sequence>
<dbReference type="PATRIC" id="fig|1125702.3.peg.2176"/>
<evidence type="ECO:0000313" key="2">
    <source>
        <dbReference type="Proteomes" id="UP000014605"/>
    </source>
</evidence>
<dbReference type="HOGENOM" id="CLU_1288424_0_0_12"/>